<accession>A0ABD0S694</accession>
<protein>
    <submittedName>
        <fullName evidence="2">Uncharacterized protein</fullName>
    </submittedName>
</protein>
<dbReference type="AlphaFoldDB" id="A0ABD0S694"/>
<reference evidence="2 3" key="1">
    <citation type="submission" date="2024-06" db="EMBL/GenBank/DDBJ databases">
        <title>A chromosome-level genome assembly of beet webworm, Loxostege sticticalis.</title>
        <authorList>
            <person name="Zhang Y."/>
        </authorList>
    </citation>
    <scope>NUCLEOTIDE SEQUENCE [LARGE SCALE GENOMIC DNA]</scope>
    <source>
        <strain evidence="2">AQ028</strain>
        <tissue evidence="2">Male pupae</tissue>
    </source>
</reference>
<dbReference type="EMBL" id="JBEDNZ010000029">
    <property type="protein sequence ID" value="KAL0809277.1"/>
    <property type="molecule type" value="Genomic_DNA"/>
</dbReference>
<name>A0ABD0S694_LOXSC</name>
<comment type="caution">
    <text evidence="2">The sequence shown here is derived from an EMBL/GenBank/DDBJ whole genome shotgun (WGS) entry which is preliminary data.</text>
</comment>
<evidence type="ECO:0000313" key="3">
    <source>
        <dbReference type="Proteomes" id="UP001549921"/>
    </source>
</evidence>
<feature type="region of interest" description="Disordered" evidence="1">
    <location>
        <begin position="1"/>
        <end position="22"/>
    </location>
</feature>
<evidence type="ECO:0000313" key="2">
    <source>
        <dbReference type="EMBL" id="KAL0809277.1"/>
    </source>
</evidence>
<organism evidence="2 3">
    <name type="scientific">Loxostege sticticalis</name>
    <name type="common">Beet webworm moth</name>
    <dbReference type="NCBI Taxonomy" id="481309"/>
    <lineage>
        <taxon>Eukaryota</taxon>
        <taxon>Metazoa</taxon>
        <taxon>Ecdysozoa</taxon>
        <taxon>Arthropoda</taxon>
        <taxon>Hexapoda</taxon>
        <taxon>Insecta</taxon>
        <taxon>Pterygota</taxon>
        <taxon>Neoptera</taxon>
        <taxon>Endopterygota</taxon>
        <taxon>Lepidoptera</taxon>
        <taxon>Glossata</taxon>
        <taxon>Ditrysia</taxon>
        <taxon>Pyraloidea</taxon>
        <taxon>Crambidae</taxon>
        <taxon>Pyraustinae</taxon>
        <taxon>Loxostege</taxon>
    </lineage>
</organism>
<sequence length="95" mass="10876">MGEASNFGNDQKTTKTNNNFKDESELYSDGQSYRTHCGLCCVCHTLPTHYRTYYGHMFCIECFHKYIWSPSKRECSGDVMNKNNGESSLVQNSAK</sequence>
<feature type="compositionally biased region" description="Polar residues" evidence="1">
    <location>
        <begin position="1"/>
        <end position="19"/>
    </location>
</feature>
<gene>
    <name evidence="2" type="ORF">ABMA28_011494</name>
</gene>
<evidence type="ECO:0000256" key="1">
    <source>
        <dbReference type="SAM" id="MobiDB-lite"/>
    </source>
</evidence>
<dbReference type="Proteomes" id="UP001549921">
    <property type="component" value="Unassembled WGS sequence"/>
</dbReference>
<proteinExistence type="predicted"/>